<reference evidence="4" key="1">
    <citation type="journal article" date="2014" name="Int. J. Syst. Evol. Microbiol.">
        <title>Complete genome sequence of Corynebacterium casei LMG S-19264T (=DSM 44701T), isolated from a smear-ripened cheese.</title>
        <authorList>
            <consortium name="US DOE Joint Genome Institute (JGI-PGF)"/>
            <person name="Walter F."/>
            <person name="Albersmeier A."/>
            <person name="Kalinowski J."/>
            <person name="Ruckert C."/>
        </authorList>
    </citation>
    <scope>NUCLEOTIDE SEQUENCE</scope>
    <source>
        <strain evidence="4">KCTC 42590</strain>
    </source>
</reference>
<dbReference type="InterPro" id="IPR006140">
    <property type="entry name" value="D-isomer_DH_NAD-bd"/>
</dbReference>
<dbReference type="InterPro" id="IPR036291">
    <property type="entry name" value="NAD(P)-bd_dom_sf"/>
</dbReference>
<protein>
    <submittedName>
        <fullName evidence="4">Glyoxylate/hydroxypyruvate reductase A</fullName>
    </submittedName>
</protein>
<evidence type="ECO:0000313" key="4">
    <source>
        <dbReference type="EMBL" id="GHF23218.1"/>
    </source>
</evidence>
<gene>
    <name evidence="4" type="ORF">GCM10017044_17090</name>
</gene>
<dbReference type="SUPFAM" id="SSF51735">
    <property type="entry name" value="NAD(P)-binding Rossmann-fold domains"/>
    <property type="match status" value="1"/>
</dbReference>
<accession>A0A919ARA8</accession>
<dbReference type="Gene3D" id="3.40.50.720">
    <property type="entry name" value="NAD(P)-binding Rossmann-like Domain"/>
    <property type="match status" value="2"/>
</dbReference>
<keyword evidence="1" id="KW-0560">Oxidoreductase</keyword>
<dbReference type="InterPro" id="IPR029752">
    <property type="entry name" value="D-isomer_DH_CS1"/>
</dbReference>
<dbReference type="Pfam" id="PF02826">
    <property type="entry name" value="2-Hacid_dh_C"/>
    <property type="match status" value="1"/>
</dbReference>
<dbReference type="AlphaFoldDB" id="A0A919ARA8"/>
<sequence length="312" mass="34856">MTRILFFCERAEAAQWEEAFKKAAPELEFRNYPDWGIPDDGDAIAFVWQATPGLLKKYTNIRAIFSLGAGIDHLTSDPDLPTHLPIIRMGDDGLKEGMAEFAVWSVLTLHRRLLEVVENQRTANWFQFFAAAAADKRVGIMGYGALGKSAAKALLPFGYQINTWSRSPKETEEGITHYTGKDSFDAFLANTDYFVCLMPNTPETTDLLNKETFAKMPKGAGIINGGRGNLIVEQDLIEALDSGHLSGAVLDVFKKEPLTEDHPFWAHPKIMITPHIAAITRVDTAVEYVIRNLKRLNDGEKPENLLDLNRGY</sequence>
<reference evidence="4" key="2">
    <citation type="submission" date="2020-09" db="EMBL/GenBank/DDBJ databases">
        <authorList>
            <person name="Sun Q."/>
            <person name="Kim S."/>
        </authorList>
    </citation>
    <scope>NUCLEOTIDE SEQUENCE</scope>
    <source>
        <strain evidence="4">KCTC 42590</strain>
    </source>
</reference>
<feature type="domain" description="D-isomer specific 2-hydroxyacid dehydrogenase NAD-binding" evidence="3">
    <location>
        <begin position="104"/>
        <end position="277"/>
    </location>
</feature>
<dbReference type="GO" id="GO:0051287">
    <property type="term" value="F:NAD binding"/>
    <property type="evidence" value="ECO:0007669"/>
    <property type="project" value="InterPro"/>
</dbReference>
<dbReference type="GO" id="GO:0016616">
    <property type="term" value="F:oxidoreductase activity, acting on the CH-OH group of donors, NAD or NADP as acceptor"/>
    <property type="evidence" value="ECO:0007669"/>
    <property type="project" value="UniProtKB-ARBA"/>
</dbReference>
<dbReference type="PANTHER" id="PTHR43333:SF1">
    <property type="entry name" value="D-ISOMER SPECIFIC 2-HYDROXYACID DEHYDROGENASE NAD-BINDING DOMAIN-CONTAINING PROTEIN"/>
    <property type="match status" value="1"/>
</dbReference>
<evidence type="ECO:0000256" key="2">
    <source>
        <dbReference type="ARBA" id="ARBA00023027"/>
    </source>
</evidence>
<proteinExistence type="predicted"/>
<dbReference type="PANTHER" id="PTHR43333">
    <property type="entry name" value="2-HACID_DH_C DOMAIN-CONTAINING PROTEIN"/>
    <property type="match status" value="1"/>
</dbReference>
<evidence type="ECO:0000256" key="1">
    <source>
        <dbReference type="ARBA" id="ARBA00023002"/>
    </source>
</evidence>
<comment type="caution">
    <text evidence="4">The sequence shown here is derived from an EMBL/GenBank/DDBJ whole genome shotgun (WGS) entry which is preliminary data.</text>
</comment>
<dbReference type="RefSeq" id="WP_191251976.1">
    <property type="nucleotide sequence ID" value="NZ_BNCI01000002.1"/>
</dbReference>
<name>A0A919ARA8_9PROT</name>
<dbReference type="EMBL" id="BNCI01000002">
    <property type="protein sequence ID" value="GHF23218.1"/>
    <property type="molecule type" value="Genomic_DNA"/>
</dbReference>
<evidence type="ECO:0000259" key="3">
    <source>
        <dbReference type="Pfam" id="PF02826"/>
    </source>
</evidence>
<keyword evidence="5" id="KW-1185">Reference proteome</keyword>
<dbReference type="PROSITE" id="PS00065">
    <property type="entry name" value="D_2_HYDROXYACID_DH_1"/>
    <property type="match status" value="1"/>
</dbReference>
<dbReference type="CDD" id="cd12164">
    <property type="entry name" value="GDH_like_2"/>
    <property type="match status" value="1"/>
</dbReference>
<dbReference type="Proteomes" id="UP000630923">
    <property type="component" value="Unassembled WGS sequence"/>
</dbReference>
<organism evidence="4 5">
    <name type="scientific">Kordiimonas sediminis</name>
    <dbReference type="NCBI Taxonomy" id="1735581"/>
    <lineage>
        <taxon>Bacteria</taxon>
        <taxon>Pseudomonadati</taxon>
        <taxon>Pseudomonadota</taxon>
        <taxon>Alphaproteobacteria</taxon>
        <taxon>Kordiimonadales</taxon>
        <taxon>Kordiimonadaceae</taxon>
        <taxon>Kordiimonas</taxon>
    </lineage>
</organism>
<keyword evidence="2" id="KW-0520">NAD</keyword>
<evidence type="ECO:0000313" key="5">
    <source>
        <dbReference type="Proteomes" id="UP000630923"/>
    </source>
</evidence>